<dbReference type="AlphaFoldDB" id="A0A8S9FDY0"/>
<dbReference type="EMBL" id="QGKY02002305">
    <property type="protein sequence ID" value="KAF2530407.1"/>
    <property type="molecule type" value="Genomic_DNA"/>
</dbReference>
<evidence type="ECO:0000313" key="2">
    <source>
        <dbReference type="EMBL" id="KAF2530407.1"/>
    </source>
</evidence>
<evidence type="ECO:0000256" key="1">
    <source>
        <dbReference type="SAM" id="MobiDB-lite"/>
    </source>
</evidence>
<feature type="compositionally biased region" description="Basic residues" evidence="1">
    <location>
        <begin position="131"/>
        <end position="145"/>
    </location>
</feature>
<dbReference type="PANTHER" id="PTHR14222:SF1">
    <property type="entry name" value="CONDENSIN-2 COMPLEX SUBUNIT D3"/>
    <property type="match status" value="1"/>
</dbReference>
<proteinExistence type="predicted"/>
<accession>A0A8S9FDY0</accession>
<dbReference type="GO" id="GO:0042393">
    <property type="term" value="F:histone binding"/>
    <property type="evidence" value="ECO:0007669"/>
    <property type="project" value="TreeGrafter"/>
</dbReference>
<gene>
    <name evidence="2" type="ORF">F2Q70_00032643</name>
</gene>
<dbReference type="GO" id="GO:0000796">
    <property type="term" value="C:condensin complex"/>
    <property type="evidence" value="ECO:0007669"/>
    <property type="project" value="TreeGrafter"/>
</dbReference>
<sequence length="232" mass="25427">MDEELLLARIIAGFEGGGGDDESHYHELVADLKSLLDTDDDEILDRFYVSLSSTASSFLRCFSAAMDSPVESGRLAILASEAYLSLLLSTNCPVFTFFSPVAFLSLLGSIRRYLKPRRREDSGAAASSQGNKKKRRRGGGSRKNARNPGREDGDETEEGGFDAKLVFRVLERLGSVLGFVHLDRFPDSLKSLVQTVSEIPLLALEHSGVLNYDRLMEMCGRILGGVLSSDSR</sequence>
<dbReference type="PANTHER" id="PTHR14222">
    <property type="entry name" value="CONDENSIN"/>
    <property type="match status" value="1"/>
</dbReference>
<dbReference type="GO" id="GO:0007076">
    <property type="term" value="P:mitotic chromosome condensation"/>
    <property type="evidence" value="ECO:0007669"/>
    <property type="project" value="InterPro"/>
</dbReference>
<feature type="region of interest" description="Disordered" evidence="1">
    <location>
        <begin position="118"/>
        <end position="158"/>
    </location>
</feature>
<dbReference type="GO" id="GO:0010032">
    <property type="term" value="P:meiotic chromosome condensation"/>
    <property type="evidence" value="ECO:0007669"/>
    <property type="project" value="TreeGrafter"/>
</dbReference>
<name>A0A8S9FDY0_BRACR</name>
<dbReference type="GO" id="GO:0000779">
    <property type="term" value="C:condensed chromosome, centromeric region"/>
    <property type="evidence" value="ECO:0007669"/>
    <property type="project" value="TreeGrafter"/>
</dbReference>
<protein>
    <submittedName>
        <fullName evidence="2">Uncharacterized protein</fullName>
    </submittedName>
</protein>
<organism evidence="2">
    <name type="scientific">Brassica cretica</name>
    <name type="common">Mustard</name>
    <dbReference type="NCBI Taxonomy" id="69181"/>
    <lineage>
        <taxon>Eukaryota</taxon>
        <taxon>Viridiplantae</taxon>
        <taxon>Streptophyta</taxon>
        <taxon>Embryophyta</taxon>
        <taxon>Tracheophyta</taxon>
        <taxon>Spermatophyta</taxon>
        <taxon>Magnoliopsida</taxon>
        <taxon>eudicotyledons</taxon>
        <taxon>Gunneridae</taxon>
        <taxon>Pentapetalae</taxon>
        <taxon>rosids</taxon>
        <taxon>malvids</taxon>
        <taxon>Brassicales</taxon>
        <taxon>Brassicaceae</taxon>
        <taxon>Brassiceae</taxon>
        <taxon>Brassica</taxon>
    </lineage>
</organism>
<comment type="caution">
    <text evidence="2">The sequence shown here is derived from an EMBL/GenBank/DDBJ whole genome shotgun (WGS) entry which is preliminary data.</text>
</comment>
<reference evidence="2" key="1">
    <citation type="submission" date="2019-12" db="EMBL/GenBank/DDBJ databases">
        <title>Genome sequencing and annotation of Brassica cretica.</title>
        <authorList>
            <person name="Studholme D.J."/>
            <person name="Sarris P.F."/>
        </authorList>
    </citation>
    <scope>NUCLEOTIDE SEQUENCE</scope>
    <source>
        <strain evidence="2">PFS-102/07</strain>
        <tissue evidence="2">Leaf</tissue>
    </source>
</reference>
<dbReference type="InterPro" id="IPR026971">
    <property type="entry name" value="CND1/NCAPD3"/>
</dbReference>